<accession>D9SUS0</accession>
<organism evidence="1 2">
    <name type="scientific">Clostridium cellulovorans (strain ATCC 35296 / DSM 3052 / OCM 3 / 743B)</name>
    <dbReference type="NCBI Taxonomy" id="573061"/>
    <lineage>
        <taxon>Bacteria</taxon>
        <taxon>Bacillati</taxon>
        <taxon>Bacillota</taxon>
        <taxon>Clostridia</taxon>
        <taxon>Eubacteriales</taxon>
        <taxon>Clostridiaceae</taxon>
        <taxon>Clostridium</taxon>
    </lineage>
</organism>
<dbReference type="AlphaFoldDB" id="D9SUS0"/>
<evidence type="ECO:0000313" key="2">
    <source>
        <dbReference type="Proteomes" id="UP000002730"/>
    </source>
</evidence>
<dbReference type="RefSeq" id="WP_010076167.1">
    <property type="nucleotide sequence ID" value="NC_014393.1"/>
</dbReference>
<dbReference type="Proteomes" id="UP000002730">
    <property type="component" value="Chromosome"/>
</dbReference>
<gene>
    <name evidence="1" type="ordered locus">Clocel_1220</name>
</gene>
<protein>
    <submittedName>
        <fullName evidence="1">Uncharacterized protein</fullName>
    </submittedName>
</protein>
<dbReference type="KEGG" id="ccb:Clocel_1220"/>
<reference evidence="1 2" key="1">
    <citation type="submission" date="2010-08" db="EMBL/GenBank/DDBJ databases">
        <title>Complete sequence of Clostridium cellulovorans 743B.</title>
        <authorList>
            <consortium name="US DOE Joint Genome Institute"/>
            <person name="Lucas S."/>
            <person name="Copeland A."/>
            <person name="Lapidus A."/>
            <person name="Cheng J.-F."/>
            <person name="Bruce D."/>
            <person name="Goodwin L."/>
            <person name="Pitluck S."/>
            <person name="Chertkov O."/>
            <person name="Detter J.C."/>
            <person name="Han C."/>
            <person name="Tapia R."/>
            <person name="Land M."/>
            <person name="Hauser L."/>
            <person name="Chang Y.-J."/>
            <person name="Jeffries C."/>
            <person name="Kyrpides N."/>
            <person name="Ivanova N."/>
            <person name="Mikhailova N."/>
            <person name="Hemme C.L."/>
            <person name="Woyke T."/>
        </authorList>
    </citation>
    <scope>NUCLEOTIDE SEQUENCE [LARGE SCALE GENOMIC DNA]</scope>
    <source>
        <strain evidence="2">ATCC 35296 / DSM 3052 / OCM 3 / 743B</strain>
    </source>
</reference>
<name>D9SUS0_CLOC7</name>
<keyword evidence="2" id="KW-1185">Reference proteome</keyword>
<sequence>MTTIAGGWSVHETITDEDKEVFETALQGIVGVNYTPIAVASQIVNGVNYIFIAKATPSALAAKTGLAKIYISAVPAGAEPTLINIERIV</sequence>
<dbReference type="EMBL" id="CP002160">
    <property type="protein sequence ID" value="ADL50975.1"/>
    <property type="molecule type" value="Genomic_DNA"/>
</dbReference>
<dbReference type="OrthoDB" id="2051973at2"/>
<dbReference type="HOGENOM" id="CLU_176177_2_0_9"/>
<dbReference type="InterPro" id="IPR046350">
    <property type="entry name" value="Cystatin_sf"/>
</dbReference>
<dbReference type="SUPFAM" id="SSF54403">
    <property type="entry name" value="Cystatin/monellin"/>
    <property type="match status" value="1"/>
</dbReference>
<proteinExistence type="predicted"/>
<evidence type="ECO:0000313" key="1">
    <source>
        <dbReference type="EMBL" id="ADL50975.1"/>
    </source>
</evidence>
<dbReference type="eggNOG" id="ENOG5032ATK">
    <property type="taxonomic scope" value="Bacteria"/>
</dbReference>